<dbReference type="PANTHER" id="PTHR42983:SF1">
    <property type="entry name" value="IRON-MOLYBDENUM PROTEIN"/>
    <property type="match status" value="1"/>
</dbReference>
<sequence length="113" mass="12594">MKIVFTAINKSEDSLIDSRFGRASVLVVYDEDTKTKEFISNDESEGMSQGAGLQTAQKVLKINPDMIIIANAIGYKTLDVIKQTDIKVYIGAIDMTIDEAYKAFKNNKLKLQN</sequence>
<dbReference type="RefSeq" id="WP_099311402.1">
    <property type="nucleotide sequence ID" value="NZ_CP032101.1"/>
</dbReference>
<evidence type="ECO:0000313" key="3">
    <source>
        <dbReference type="EMBL" id="PHO14988.1"/>
    </source>
</evidence>
<evidence type="ECO:0000313" key="5">
    <source>
        <dbReference type="Proteomes" id="UP000264693"/>
    </source>
</evidence>
<gene>
    <name evidence="2" type="ORF">AMRN_0089</name>
    <name evidence="3" type="ORF">CPH92_09035</name>
</gene>
<dbReference type="PANTHER" id="PTHR42983">
    <property type="entry name" value="DINITROGENASE IRON-MOLYBDENUM COFACTOR PROTEIN-RELATED"/>
    <property type="match status" value="1"/>
</dbReference>
<dbReference type="InterPro" id="IPR036105">
    <property type="entry name" value="DiNase_FeMo-co_biosyn_sf"/>
</dbReference>
<protein>
    <submittedName>
        <fullName evidence="2">Dinitrogenase iron-molybdenum cofactor biosynthesis protein</fullName>
    </submittedName>
</protein>
<dbReference type="EMBL" id="CP032101">
    <property type="protein sequence ID" value="AXX85889.1"/>
    <property type="molecule type" value="Genomic_DNA"/>
</dbReference>
<accession>A0A347TH11</accession>
<dbReference type="SUPFAM" id="SSF53146">
    <property type="entry name" value="Nitrogenase accessory factor-like"/>
    <property type="match status" value="1"/>
</dbReference>
<reference evidence="4" key="1">
    <citation type="submission" date="2017-09" db="EMBL/GenBank/DDBJ databases">
        <title>Arcobacter canalis sp. nov., a new species isolated from a water canal contaminated with urban sewage.</title>
        <authorList>
            <person name="Perez-Cataluna A."/>
            <person name="Salas-Masso N."/>
            <person name="Figueras M.J."/>
        </authorList>
    </citation>
    <scope>NUCLEOTIDE SEQUENCE [LARGE SCALE GENOMIC DNA]</scope>
    <source>
        <strain evidence="4">CECT 7727</strain>
    </source>
</reference>
<feature type="domain" description="Dinitrogenase iron-molybdenum cofactor biosynthesis" evidence="1">
    <location>
        <begin position="13"/>
        <end position="105"/>
    </location>
</feature>
<dbReference type="InterPro" id="IPR003731">
    <property type="entry name" value="Di-Nase_FeMo-co_biosynth"/>
</dbReference>
<name>A0A347TH11_9BACT</name>
<dbReference type="Proteomes" id="UP000264693">
    <property type="component" value="Chromosome"/>
</dbReference>
<organism evidence="2 5">
    <name type="scientific">Malaciobacter marinus</name>
    <dbReference type="NCBI Taxonomy" id="505249"/>
    <lineage>
        <taxon>Bacteria</taxon>
        <taxon>Pseudomonadati</taxon>
        <taxon>Campylobacterota</taxon>
        <taxon>Epsilonproteobacteria</taxon>
        <taxon>Campylobacterales</taxon>
        <taxon>Arcobacteraceae</taxon>
        <taxon>Malaciobacter</taxon>
    </lineage>
</organism>
<dbReference type="Pfam" id="PF02579">
    <property type="entry name" value="Nitro_FeMo-Co"/>
    <property type="match status" value="1"/>
</dbReference>
<keyword evidence="4" id="KW-1185">Reference proteome</keyword>
<dbReference type="Proteomes" id="UP000224740">
    <property type="component" value="Unassembled WGS sequence"/>
</dbReference>
<dbReference type="Gene3D" id="3.30.420.130">
    <property type="entry name" value="Dinitrogenase iron-molybdenum cofactor biosynthesis domain"/>
    <property type="match status" value="1"/>
</dbReference>
<dbReference type="KEGG" id="amar:AMRN_0089"/>
<proteinExistence type="predicted"/>
<dbReference type="EMBL" id="NXAO01000041">
    <property type="protein sequence ID" value="PHO14988.1"/>
    <property type="molecule type" value="Genomic_DNA"/>
</dbReference>
<evidence type="ECO:0000313" key="2">
    <source>
        <dbReference type="EMBL" id="AXX85889.1"/>
    </source>
</evidence>
<dbReference type="AlphaFoldDB" id="A0A347TH11"/>
<evidence type="ECO:0000313" key="4">
    <source>
        <dbReference type="Proteomes" id="UP000224740"/>
    </source>
</evidence>
<evidence type="ECO:0000259" key="1">
    <source>
        <dbReference type="Pfam" id="PF02579"/>
    </source>
</evidence>
<reference evidence="2 5" key="3">
    <citation type="submission" date="2018-08" db="EMBL/GenBank/DDBJ databases">
        <title>Complete genome of the Arcobacter marinus type strain JCM 15502.</title>
        <authorList>
            <person name="Miller W.G."/>
            <person name="Yee E."/>
            <person name="Huynh S."/>
            <person name="Parker C.T."/>
        </authorList>
    </citation>
    <scope>NUCLEOTIDE SEQUENCE [LARGE SCALE GENOMIC DNA]</scope>
    <source>
        <strain evidence="2 5">JCM 15502</strain>
    </source>
</reference>
<reference evidence="3" key="2">
    <citation type="submission" date="2017-09" db="EMBL/GenBank/DDBJ databases">
        <authorList>
            <person name="Perez-Cataluna A."/>
            <person name="Figueras M.J."/>
            <person name="Salas-Masso N."/>
        </authorList>
    </citation>
    <scope>NUCLEOTIDE SEQUENCE</scope>
    <source>
        <strain evidence="3">CECT 7727</strain>
    </source>
</reference>